<feature type="domain" description="Transcription regulator PadR N-terminal" evidence="1">
    <location>
        <begin position="40"/>
        <end position="102"/>
    </location>
</feature>
<dbReference type="InterPro" id="IPR036390">
    <property type="entry name" value="WH_DNA-bd_sf"/>
</dbReference>
<evidence type="ECO:0000259" key="1">
    <source>
        <dbReference type="Pfam" id="PF03551"/>
    </source>
</evidence>
<proteinExistence type="predicted"/>
<dbReference type="PANTHER" id="PTHR33169">
    <property type="entry name" value="PADR-FAMILY TRANSCRIPTIONAL REGULATOR"/>
    <property type="match status" value="1"/>
</dbReference>
<evidence type="ECO:0000313" key="3">
    <source>
        <dbReference type="Proteomes" id="UP000622448"/>
    </source>
</evidence>
<keyword evidence="3" id="KW-1185">Reference proteome</keyword>
<dbReference type="EMBL" id="JACOOA010000010">
    <property type="protein sequence ID" value="MBC5585681.1"/>
    <property type="molecule type" value="Genomic_DNA"/>
</dbReference>
<dbReference type="InterPro" id="IPR052509">
    <property type="entry name" value="Metal_resp_DNA-bind_regulator"/>
</dbReference>
<sequence length="137" mass="15091">MPRGDCGGEGEARQPCCRRRGGGGGALVEPAALAALLYAGGYGYDMRKTILDRTDGEVDVDVGGLYRSLRRLEDEGAVVSRWCDEESGPRRREYELTQQGVELAEQWLDALRARRHLDDLLVDLLEGGLAELERNNA</sequence>
<dbReference type="InterPro" id="IPR036388">
    <property type="entry name" value="WH-like_DNA-bd_sf"/>
</dbReference>
<dbReference type="Proteomes" id="UP000622448">
    <property type="component" value="Unassembled WGS sequence"/>
</dbReference>
<dbReference type="PANTHER" id="PTHR33169:SF14">
    <property type="entry name" value="TRANSCRIPTIONAL REGULATOR RV3488"/>
    <property type="match status" value="1"/>
</dbReference>
<dbReference type="Pfam" id="PF03551">
    <property type="entry name" value="PadR"/>
    <property type="match status" value="1"/>
</dbReference>
<reference evidence="2 3" key="1">
    <citation type="submission" date="2020-08" db="EMBL/GenBank/DDBJ databases">
        <title>Genome public.</title>
        <authorList>
            <person name="Liu C."/>
            <person name="Sun Q."/>
        </authorList>
    </citation>
    <scope>NUCLEOTIDE SEQUENCE [LARGE SCALE GENOMIC DNA]</scope>
    <source>
        <strain evidence="2 3">NSJ-70</strain>
    </source>
</reference>
<organism evidence="2 3">
    <name type="scientific">Eggerthella hominis</name>
    <dbReference type="NCBI Taxonomy" id="2763043"/>
    <lineage>
        <taxon>Bacteria</taxon>
        <taxon>Bacillati</taxon>
        <taxon>Actinomycetota</taxon>
        <taxon>Coriobacteriia</taxon>
        <taxon>Eggerthellales</taxon>
        <taxon>Eggerthellaceae</taxon>
        <taxon>Eggerthella</taxon>
    </lineage>
</organism>
<dbReference type="Gene3D" id="1.10.10.10">
    <property type="entry name" value="Winged helix-like DNA-binding domain superfamily/Winged helix DNA-binding domain"/>
    <property type="match status" value="1"/>
</dbReference>
<evidence type="ECO:0000313" key="2">
    <source>
        <dbReference type="EMBL" id="MBC5585681.1"/>
    </source>
</evidence>
<dbReference type="RefSeq" id="WP_186939681.1">
    <property type="nucleotide sequence ID" value="NZ_JACOOA010000010.1"/>
</dbReference>
<comment type="caution">
    <text evidence="2">The sequence shown here is derived from an EMBL/GenBank/DDBJ whole genome shotgun (WGS) entry which is preliminary data.</text>
</comment>
<dbReference type="SUPFAM" id="SSF46785">
    <property type="entry name" value="Winged helix' DNA-binding domain"/>
    <property type="match status" value="1"/>
</dbReference>
<gene>
    <name evidence="2" type="ORF">H8S61_15955</name>
</gene>
<accession>A0ABR7BVN6</accession>
<protein>
    <submittedName>
        <fullName evidence="2">PadR family transcriptional regulator</fullName>
    </submittedName>
</protein>
<dbReference type="InterPro" id="IPR005149">
    <property type="entry name" value="Tscrpt_reg_PadR_N"/>
</dbReference>
<name>A0ABR7BVN6_9ACTN</name>